<dbReference type="AlphaFoldDB" id="A0A151RUH1"/>
<reference evidence="6" key="1">
    <citation type="journal article" date="2012" name="Nat. Biotechnol.">
        <title>Draft genome sequence of pigeonpea (Cajanus cajan), an orphan legume crop of resource-poor farmers.</title>
        <authorList>
            <person name="Varshney R.K."/>
            <person name="Chen W."/>
            <person name="Li Y."/>
            <person name="Bharti A.K."/>
            <person name="Saxena R.K."/>
            <person name="Schlueter J.A."/>
            <person name="Donoghue M.T."/>
            <person name="Azam S."/>
            <person name="Fan G."/>
            <person name="Whaley A.M."/>
            <person name="Farmer A.D."/>
            <person name="Sheridan J."/>
            <person name="Iwata A."/>
            <person name="Tuteja R."/>
            <person name="Penmetsa R.V."/>
            <person name="Wu W."/>
            <person name="Upadhyaya H.D."/>
            <person name="Yang S.P."/>
            <person name="Shah T."/>
            <person name="Saxena K.B."/>
            <person name="Michael T."/>
            <person name="McCombie W.R."/>
            <person name="Yang B."/>
            <person name="Zhang G."/>
            <person name="Yang H."/>
            <person name="Wang J."/>
            <person name="Spillane C."/>
            <person name="Cook D.R."/>
            <person name="May G.D."/>
            <person name="Xu X."/>
            <person name="Jackson S.A."/>
        </authorList>
    </citation>
    <scope>NUCLEOTIDE SEQUENCE [LARGE SCALE GENOMIC DNA]</scope>
</reference>
<keyword evidence="2" id="KW-1015">Disulfide bond</keyword>
<feature type="signal peptide" evidence="4">
    <location>
        <begin position="1"/>
        <end position="22"/>
    </location>
</feature>
<evidence type="ECO:0000256" key="3">
    <source>
        <dbReference type="RuleBase" id="RU000628"/>
    </source>
</evidence>
<evidence type="ECO:0000313" key="7">
    <source>
        <dbReference type="Proteomes" id="UP000075243"/>
    </source>
</evidence>
<protein>
    <recommendedName>
        <fullName evidence="3">Non-specific lipid-transfer protein</fullName>
    </recommendedName>
</protein>
<organism evidence="6 7">
    <name type="scientific">Cajanus cajan</name>
    <name type="common">Pigeon pea</name>
    <name type="synonym">Cajanus indicus</name>
    <dbReference type="NCBI Taxonomy" id="3821"/>
    <lineage>
        <taxon>Eukaryota</taxon>
        <taxon>Viridiplantae</taxon>
        <taxon>Streptophyta</taxon>
        <taxon>Embryophyta</taxon>
        <taxon>Tracheophyta</taxon>
        <taxon>Spermatophyta</taxon>
        <taxon>Magnoliopsida</taxon>
        <taxon>eudicotyledons</taxon>
        <taxon>Gunneridae</taxon>
        <taxon>Pentapetalae</taxon>
        <taxon>rosids</taxon>
        <taxon>fabids</taxon>
        <taxon>Fabales</taxon>
        <taxon>Fabaceae</taxon>
        <taxon>Papilionoideae</taxon>
        <taxon>50 kb inversion clade</taxon>
        <taxon>NPAAA clade</taxon>
        <taxon>indigoferoid/millettioid clade</taxon>
        <taxon>Phaseoleae</taxon>
        <taxon>Cajanus</taxon>
    </lineage>
</organism>
<dbReference type="GO" id="GO:0008289">
    <property type="term" value="F:lipid binding"/>
    <property type="evidence" value="ECO:0007669"/>
    <property type="project" value="UniProtKB-KW"/>
</dbReference>
<name>A0A151RUH1_CAJCA</name>
<dbReference type="InterPro" id="IPR016140">
    <property type="entry name" value="Bifunc_inhib/LTP/seed_store"/>
</dbReference>
<dbReference type="OMA" id="KTACNCI"/>
<comment type="function">
    <text evidence="3">Plant non-specific lipid-transfer proteins transfer phospholipids as well as galactolipids across membranes. May play a role in wax or cutin deposition in the cell walls of expanding epidermal cells and certain secretory tissues.</text>
</comment>
<dbReference type="SMART" id="SM00499">
    <property type="entry name" value="AAI"/>
    <property type="match status" value="1"/>
</dbReference>
<dbReference type="Gramene" id="C.cajan_35218.t">
    <property type="protein sequence ID" value="C.cajan_35218.t.cds1"/>
    <property type="gene ID" value="C.cajan_35218"/>
</dbReference>
<dbReference type="EMBL" id="KQ483566">
    <property type="protein sequence ID" value="KYP46183.1"/>
    <property type="molecule type" value="Genomic_DNA"/>
</dbReference>
<dbReference type="Pfam" id="PF00234">
    <property type="entry name" value="Tryp_alpha_amyl"/>
    <property type="match status" value="1"/>
</dbReference>
<accession>A0A151RUH1</accession>
<dbReference type="Proteomes" id="UP000075243">
    <property type="component" value="Unassembled WGS sequence"/>
</dbReference>
<feature type="chain" id="PRO_5007588107" description="Non-specific lipid-transfer protein" evidence="4">
    <location>
        <begin position="23"/>
        <end position="112"/>
    </location>
</feature>
<dbReference type="Gene3D" id="1.10.110.10">
    <property type="entry name" value="Plant lipid-transfer and hydrophobic proteins"/>
    <property type="match status" value="1"/>
</dbReference>
<evidence type="ECO:0000256" key="4">
    <source>
        <dbReference type="SAM" id="SignalP"/>
    </source>
</evidence>
<evidence type="ECO:0000259" key="5">
    <source>
        <dbReference type="SMART" id="SM00499"/>
    </source>
</evidence>
<dbReference type="PRINTS" id="PR00382">
    <property type="entry name" value="LIPIDTRNSFER"/>
</dbReference>
<evidence type="ECO:0000313" key="6">
    <source>
        <dbReference type="EMBL" id="KYP46183.1"/>
    </source>
</evidence>
<keyword evidence="4" id="KW-0732">Signal</keyword>
<comment type="similarity">
    <text evidence="1 3">Belongs to the plant LTP family.</text>
</comment>
<sequence>MKSSGAFAAIVILILLATTSEGAISCSDVVKDLRPCVSYLVSGSGQPPAGCCSGVKALASAASTSEDKKTACNCIKSTSKSININSQLAQALPGNCGVTLSVAISPNADCSK</sequence>
<evidence type="ECO:0000256" key="1">
    <source>
        <dbReference type="ARBA" id="ARBA00009748"/>
    </source>
</evidence>
<dbReference type="GO" id="GO:0006869">
    <property type="term" value="P:lipid transport"/>
    <property type="evidence" value="ECO:0007669"/>
    <property type="project" value="InterPro"/>
</dbReference>
<dbReference type="SUPFAM" id="SSF47699">
    <property type="entry name" value="Bifunctional inhibitor/lipid-transfer protein/seed storage 2S albumin"/>
    <property type="match status" value="1"/>
</dbReference>
<dbReference type="PANTHER" id="PTHR33076">
    <property type="entry name" value="NON-SPECIFIC LIPID-TRANSFER PROTEIN 2-RELATED"/>
    <property type="match status" value="1"/>
</dbReference>
<dbReference type="CDD" id="cd01960">
    <property type="entry name" value="nsLTP1"/>
    <property type="match status" value="1"/>
</dbReference>
<evidence type="ECO:0000256" key="2">
    <source>
        <dbReference type="ARBA" id="ARBA00023157"/>
    </source>
</evidence>
<feature type="domain" description="Bifunctional inhibitor/plant lipid transfer protein/seed storage helical" evidence="5">
    <location>
        <begin position="26"/>
        <end position="110"/>
    </location>
</feature>
<dbReference type="STRING" id="3821.A0A151RUH1"/>
<dbReference type="InterPro" id="IPR000528">
    <property type="entry name" value="Plant_nsLTP"/>
</dbReference>
<dbReference type="InterPro" id="IPR036312">
    <property type="entry name" value="Bifun_inhib/LTP/seed_sf"/>
</dbReference>
<proteinExistence type="inferred from homology"/>
<gene>
    <name evidence="6" type="ORF">KK1_032228</name>
</gene>
<keyword evidence="7" id="KW-1185">Reference proteome</keyword>
<keyword evidence="3" id="KW-0446">Lipid-binding</keyword>
<keyword evidence="3" id="KW-0813">Transport</keyword>